<reference evidence="2" key="1">
    <citation type="submission" date="2014-05" db="EMBL/GenBank/DDBJ databases">
        <title>The transcriptome of the halophilic microalga Tetraselmis sp. GSL018 isolated from the Great Salt Lake, Utah.</title>
        <authorList>
            <person name="Jinkerson R.E."/>
            <person name="D'Adamo S."/>
            <person name="Posewitz M.C."/>
        </authorList>
    </citation>
    <scope>NUCLEOTIDE SEQUENCE</scope>
    <source>
        <strain evidence="2">GSL018</strain>
    </source>
</reference>
<gene>
    <name evidence="2" type="ORF">TSPGSL018_4237</name>
</gene>
<dbReference type="AlphaFoldDB" id="A0A061SFL8"/>
<sequence length="290" mass="30569">PGQRRLPTSGPGMAKSPHKKPQVTPQQRHSSRPRSSAALSDLLAPPPGGGKEGARWDGESREAVLSLPFQREGGVKEGVQVGGVLRARPRIGRSCARPQLRSLEKTPQPRVGLVVPAEGVRDPIRASSWQRCGRGREPSCFVLVAGHAAQAAGCAAGAEAPCSSARCPAAVWRLPASTGGMSCSATPLACSCVRRPLFAARSSSSIPLCRWISAERRLYSSSSSSARFSRLSLSAFFRIFDLRADSRLACFRRSAFCSLSDSELSSLAGAMASPLIGSSWLVPSCCTPAG</sequence>
<protein>
    <submittedName>
        <fullName evidence="2">Uncharacterized protein</fullName>
    </submittedName>
</protein>
<feature type="non-terminal residue" evidence="2">
    <location>
        <position position="1"/>
    </location>
</feature>
<organism evidence="2">
    <name type="scientific">Tetraselmis sp. GSL018</name>
    <dbReference type="NCBI Taxonomy" id="582737"/>
    <lineage>
        <taxon>Eukaryota</taxon>
        <taxon>Viridiplantae</taxon>
        <taxon>Chlorophyta</taxon>
        <taxon>core chlorophytes</taxon>
        <taxon>Chlorodendrophyceae</taxon>
        <taxon>Chlorodendrales</taxon>
        <taxon>Chlorodendraceae</taxon>
        <taxon>Tetraselmis</taxon>
    </lineage>
</organism>
<proteinExistence type="predicted"/>
<name>A0A061SFL8_9CHLO</name>
<feature type="region of interest" description="Disordered" evidence="1">
    <location>
        <begin position="1"/>
        <end position="57"/>
    </location>
</feature>
<dbReference type="EMBL" id="GBEZ01001944">
    <property type="protein sequence ID" value="JAC83073.1"/>
    <property type="molecule type" value="Transcribed_RNA"/>
</dbReference>
<accession>A0A061SFL8</accession>
<evidence type="ECO:0000313" key="2">
    <source>
        <dbReference type="EMBL" id="JAC83073.1"/>
    </source>
</evidence>
<feature type="compositionally biased region" description="Low complexity" evidence="1">
    <location>
        <begin position="33"/>
        <end position="43"/>
    </location>
</feature>
<evidence type="ECO:0000256" key="1">
    <source>
        <dbReference type="SAM" id="MobiDB-lite"/>
    </source>
</evidence>